<dbReference type="EMBL" id="MKHE01000004">
    <property type="protein sequence ID" value="OWK16347.1"/>
    <property type="molecule type" value="Genomic_DNA"/>
</dbReference>
<evidence type="ECO:0000313" key="1">
    <source>
        <dbReference type="EMBL" id="OWK16347.1"/>
    </source>
</evidence>
<organism evidence="1 2">
    <name type="scientific">Cervus elaphus hippelaphus</name>
    <name type="common">European red deer</name>
    <dbReference type="NCBI Taxonomy" id="46360"/>
    <lineage>
        <taxon>Eukaryota</taxon>
        <taxon>Metazoa</taxon>
        <taxon>Chordata</taxon>
        <taxon>Craniata</taxon>
        <taxon>Vertebrata</taxon>
        <taxon>Euteleostomi</taxon>
        <taxon>Mammalia</taxon>
        <taxon>Eutheria</taxon>
        <taxon>Laurasiatheria</taxon>
        <taxon>Artiodactyla</taxon>
        <taxon>Ruminantia</taxon>
        <taxon>Pecora</taxon>
        <taxon>Cervidae</taxon>
        <taxon>Cervinae</taxon>
        <taxon>Cervus</taxon>
    </lineage>
</organism>
<dbReference type="GO" id="GO:0014808">
    <property type="term" value="P:release of sequestered calcium ion into cytosol by sarcoplasmic reticulum"/>
    <property type="evidence" value="ECO:0007669"/>
    <property type="project" value="TreeGrafter"/>
</dbReference>
<evidence type="ECO:0000313" key="2">
    <source>
        <dbReference type="Proteomes" id="UP000242450"/>
    </source>
</evidence>
<dbReference type="GO" id="GO:0030018">
    <property type="term" value="C:Z disc"/>
    <property type="evidence" value="ECO:0007669"/>
    <property type="project" value="TreeGrafter"/>
</dbReference>
<gene>
    <name evidence="1" type="ORF">Celaphus_00004448</name>
</gene>
<name>A0A212DDM5_CEREH</name>
<dbReference type="GO" id="GO:0033017">
    <property type="term" value="C:sarcoplasmic reticulum membrane"/>
    <property type="evidence" value="ECO:0007669"/>
    <property type="project" value="TreeGrafter"/>
</dbReference>
<sequence>MTPLYNLPTHRACNMFLESYKAAWILTEDHSFEDRMIDDLSKAGEQEEEEEEVEEKKPDPLHQLVLHFSRTALTEKSNMGRALLQEKEMEKQRLLYQQARLHTRGAAEMVLQMISACKGETGAMVSSTLKLGISILNGGNADVQQKMLDYLKDKKEVGFFQTATA</sequence>
<keyword evidence="2" id="KW-1185">Reference proteome</keyword>
<dbReference type="GO" id="GO:0034704">
    <property type="term" value="C:calcium channel complex"/>
    <property type="evidence" value="ECO:0007669"/>
    <property type="project" value="TreeGrafter"/>
</dbReference>
<dbReference type="PANTHER" id="PTHR46399">
    <property type="entry name" value="B30.2/SPRY DOMAIN-CONTAINING PROTEIN"/>
    <property type="match status" value="1"/>
</dbReference>
<proteinExistence type="predicted"/>
<reference evidence="1 2" key="1">
    <citation type="journal article" date="2018" name="Mol. Genet. Genomics">
        <title>The red deer Cervus elaphus genome CerEla1.0: sequencing, annotating, genes, and chromosomes.</title>
        <authorList>
            <person name="Bana N.A."/>
            <person name="Nyiri A."/>
            <person name="Nagy J."/>
            <person name="Frank K."/>
            <person name="Nagy T."/>
            <person name="Steger V."/>
            <person name="Schiller M."/>
            <person name="Lakatos P."/>
            <person name="Sugar L."/>
            <person name="Horn P."/>
            <person name="Barta E."/>
            <person name="Orosz L."/>
        </authorList>
    </citation>
    <scope>NUCLEOTIDE SEQUENCE [LARGE SCALE GENOMIC DNA]</scope>
    <source>
        <strain evidence="1">Hungarian</strain>
    </source>
</reference>
<dbReference type="PANTHER" id="PTHR46399:SF10">
    <property type="entry name" value="RYANODINE RECEPTOR 1"/>
    <property type="match status" value="1"/>
</dbReference>
<accession>A0A212DDM5</accession>
<dbReference type="GO" id="GO:0042383">
    <property type="term" value="C:sarcolemma"/>
    <property type="evidence" value="ECO:0007669"/>
    <property type="project" value="TreeGrafter"/>
</dbReference>
<dbReference type="GO" id="GO:0005790">
    <property type="term" value="C:smooth endoplasmic reticulum"/>
    <property type="evidence" value="ECO:0007669"/>
    <property type="project" value="TreeGrafter"/>
</dbReference>
<comment type="caution">
    <text evidence="1">The sequence shown here is derived from an EMBL/GenBank/DDBJ whole genome shotgun (WGS) entry which is preliminary data.</text>
</comment>
<dbReference type="GO" id="GO:0005219">
    <property type="term" value="F:ryanodine-sensitive calcium-release channel activity"/>
    <property type="evidence" value="ECO:0007669"/>
    <property type="project" value="TreeGrafter"/>
</dbReference>
<dbReference type="Proteomes" id="UP000242450">
    <property type="component" value="Chromosome 4"/>
</dbReference>
<dbReference type="InterPro" id="IPR015925">
    <property type="entry name" value="Ryanodine_IP3_receptor"/>
</dbReference>
<dbReference type="AlphaFoldDB" id="A0A212DDM5"/>
<dbReference type="GO" id="GO:0006941">
    <property type="term" value="P:striated muscle contraction"/>
    <property type="evidence" value="ECO:0007669"/>
    <property type="project" value="TreeGrafter"/>
</dbReference>
<protein>
    <submittedName>
        <fullName evidence="1">RYR1</fullName>
    </submittedName>
</protein>
<dbReference type="OrthoDB" id="8892755at2759"/>